<evidence type="ECO:0000313" key="2">
    <source>
        <dbReference type="EMBL" id="MBC8177780.1"/>
    </source>
</evidence>
<dbReference type="Proteomes" id="UP000650524">
    <property type="component" value="Unassembled WGS sequence"/>
</dbReference>
<proteinExistence type="predicted"/>
<gene>
    <name evidence="2" type="ORF">H8E19_10280</name>
</gene>
<keyword evidence="1" id="KW-1133">Transmembrane helix</keyword>
<name>A0A8J6N023_9DELT</name>
<protein>
    <submittedName>
        <fullName evidence="2">Envelope biogenesis factor ElyC</fullName>
    </submittedName>
</protein>
<keyword evidence="1" id="KW-0812">Transmembrane</keyword>
<reference evidence="2 3" key="1">
    <citation type="submission" date="2020-08" db="EMBL/GenBank/DDBJ databases">
        <title>Bridging the membrane lipid divide: bacteria of the FCB group superphylum have the potential to synthesize archaeal ether lipids.</title>
        <authorList>
            <person name="Villanueva L."/>
            <person name="Von Meijenfeldt F.A.B."/>
            <person name="Westbye A.B."/>
            <person name="Yadav S."/>
            <person name="Hopmans E.C."/>
            <person name="Dutilh B.E."/>
            <person name="Sinninghe Damste J.S."/>
        </authorList>
    </citation>
    <scope>NUCLEOTIDE SEQUENCE [LARGE SCALE GENOMIC DNA]</scope>
    <source>
        <strain evidence="2">NIOZ-UU27</strain>
    </source>
</reference>
<accession>A0A8J6N023</accession>
<feature type="transmembrane region" description="Helical" evidence="1">
    <location>
        <begin position="7"/>
        <end position="30"/>
    </location>
</feature>
<dbReference type="AlphaFoldDB" id="A0A8J6N023"/>
<feature type="non-terminal residue" evidence="2">
    <location>
        <position position="112"/>
    </location>
</feature>
<dbReference type="EMBL" id="JACNJD010000235">
    <property type="protein sequence ID" value="MBC8177780.1"/>
    <property type="molecule type" value="Genomic_DNA"/>
</dbReference>
<sequence>MFILKKIFGSLFLPLPLCLLVSFLGLFLLWRGKRELTGKVLVTIGLVALTILSYEPVSRALNATLDCRFETYGTDSGSKGAVKKMGKVKYVVVLAGGHNSDPSIPISSRLYS</sequence>
<keyword evidence="1" id="KW-0472">Membrane</keyword>
<organism evidence="2 3">
    <name type="scientific">Candidatus Desulfacyla euxinica</name>
    <dbReference type="NCBI Taxonomy" id="2841693"/>
    <lineage>
        <taxon>Bacteria</taxon>
        <taxon>Deltaproteobacteria</taxon>
        <taxon>Candidatus Desulfacyla</taxon>
    </lineage>
</organism>
<comment type="caution">
    <text evidence="2">The sequence shown here is derived from an EMBL/GenBank/DDBJ whole genome shotgun (WGS) entry which is preliminary data.</text>
</comment>
<evidence type="ECO:0000256" key="1">
    <source>
        <dbReference type="SAM" id="Phobius"/>
    </source>
</evidence>
<evidence type="ECO:0000313" key="3">
    <source>
        <dbReference type="Proteomes" id="UP000650524"/>
    </source>
</evidence>